<name>A0A9W4SJG3_9GLOM</name>
<proteinExistence type="predicted"/>
<organism evidence="1 2">
    <name type="scientific">Funneliformis geosporum</name>
    <dbReference type="NCBI Taxonomy" id="1117311"/>
    <lineage>
        <taxon>Eukaryota</taxon>
        <taxon>Fungi</taxon>
        <taxon>Fungi incertae sedis</taxon>
        <taxon>Mucoromycota</taxon>
        <taxon>Glomeromycotina</taxon>
        <taxon>Glomeromycetes</taxon>
        <taxon>Glomerales</taxon>
        <taxon>Glomeraceae</taxon>
        <taxon>Funneliformis</taxon>
    </lineage>
</organism>
<evidence type="ECO:0000313" key="1">
    <source>
        <dbReference type="EMBL" id="CAI2169224.1"/>
    </source>
</evidence>
<dbReference type="OrthoDB" id="2396850at2759"/>
<keyword evidence="2" id="KW-1185">Reference proteome</keyword>
<dbReference type="PANTHER" id="PTHR46954">
    <property type="entry name" value="C2H2-TYPE DOMAIN-CONTAINING PROTEIN"/>
    <property type="match status" value="1"/>
</dbReference>
<evidence type="ECO:0000313" key="2">
    <source>
        <dbReference type="Proteomes" id="UP001153678"/>
    </source>
</evidence>
<reference evidence="1" key="1">
    <citation type="submission" date="2022-08" db="EMBL/GenBank/DDBJ databases">
        <authorList>
            <person name="Kallberg Y."/>
            <person name="Tangrot J."/>
            <person name="Rosling A."/>
        </authorList>
    </citation>
    <scope>NUCLEOTIDE SEQUENCE</scope>
    <source>
        <strain evidence="1">Wild A</strain>
    </source>
</reference>
<comment type="caution">
    <text evidence="1">The sequence shown here is derived from an EMBL/GenBank/DDBJ whole genome shotgun (WGS) entry which is preliminary data.</text>
</comment>
<dbReference type="Proteomes" id="UP001153678">
    <property type="component" value="Unassembled WGS sequence"/>
</dbReference>
<accession>A0A9W4SJG3</accession>
<dbReference type="PANTHER" id="PTHR46954:SF1">
    <property type="entry name" value="C2H2-TYPE DOMAIN-CONTAINING PROTEIN"/>
    <property type="match status" value="1"/>
</dbReference>
<dbReference type="AlphaFoldDB" id="A0A9W4SJG3"/>
<dbReference type="EMBL" id="CAMKVN010000562">
    <property type="protein sequence ID" value="CAI2169224.1"/>
    <property type="molecule type" value="Genomic_DNA"/>
</dbReference>
<sequence length="168" mass="18837">MNHSHWSFTTFADISVFISQDDKAKIGLGVPAVGFTFCILQSINESKTITDQYFPMGFRQNLILASLDTSSLTHIQDLKRLASNSQYDDMLKINGIVRSIWILLVNEGPDENPNHLKNIKAYCQSKYNSIERDIATLYGKLAGITLPIDYFGIHLNTQGKVIDPELAV</sequence>
<protein>
    <submittedName>
        <fullName evidence="1">14479_t:CDS:1</fullName>
    </submittedName>
</protein>
<gene>
    <name evidence="1" type="ORF">FWILDA_LOCUS3973</name>
</gene>